<dbReference type="RefSeq" id="WP_184291316.1">
    <property type="nucleotide sequence ID" value="NZ_JACHJO010000006.1"/>
</dbReference>
<keyword evidence="3" id="KW-1185">Reference proteome</keyword>
<dbReference type="Proteomes" id="UP000536604">
    <property type="component" value="Unassembled WGS sequence"/>
</dbReference>
<dbReference type="AlphaFoldDB" id="A0A841INV0"/>
<feature type="transmembrane region" description="Helical" evidence="1">
    <location>
        <begin position="168"/>
        <end position="188"/>
    </location>
</feature>
<reference evidence="2 3" key="1">
    <citation type="submission" date="2020-08" db="EMBL/GenBank/DDBJ databases">
        <title>Genomic Encyclopedia of Type Strains, Phase III (KMG-III): the genomes of soil and plant-associated and newly described type strains.</title>
        <authorList>
            <person name="Whitman W."/>
        </authorList>
    </citation>
    <scope>NUCLEOTIDE SEQUENCE [LARGE SCALE GENOMIC DNA]</scope>
    <source>
        <strain evidence="2 3">CECT 8712</strain>
    </source>
</reference>
<feature type="transmembrane region" description="Helical" evidence="1">
    <location>
        <begin position="83"/>
        <end position="104"/>
    </location>
</feature>
<feature type="transmembrane region" description="Helical" evidence="1">
    <location>
        <begin position="44"/>
        <end position="62"/>
    </location>
</feature>
<gene>
    <name evidence="2" type="ORF">FHS13_002295</name>
</gene>
<comment type="caution">
    <text evidence="2">The sequence shown here is derived from an EMBL/GenBank/DDBJ whole genome shotgun (WGS) entry which is preliminary data.</text>
</comment>
<protein>
    <submittedName>
        <fullName evidence="2">Uncharacterized protein</fullName>
    </submittedName>
</protein>
<evidence type="ECO:0000313" key="3">
    <source>
        <dbReference type="Proteomes" id="UP000536604"/>
    </source>
</evidence>
<sequence length="192" mass="20039">MRWWLRARLVLPGLVLLAAAWAAGLASADQLFAFPTVFGPRAHVPVALLAATAGLLLTTYGLDRSRTPVELTANRPVLLWDAALVAGTALAAVTAGLTACFSGIPEGLMMARTTVAGLGVYLVARAVVRTDLAGLAPMGMLTANIVLWDVQAFPVAGPWLLAAPGSAVSWWVSVLVLVLGLGCLLSRFPTRN</sequence>
<evidence type="ECO:0000256" key="1">
    <source>
        <dbReference type="SAM" id="Phobius"/>
    </source>
</evidence>
<proteinExistence type="predicted"/>
<keyword evidence="1" id="KW-0812">Transmembrane</keyword>
<keyword evidence="1" id="KW-0472">Membrane</keyword>
<accession>A0A841INV0</accession>
<feature type="transmembrane region" description="Helical" evidence="1">
    <location>
        <begin position="110"/>
        <end position="128"/>
    </location>
</feature>
<organism evidence="2 3">
    <name type="scientific">Nocardiopsis algeriensis</name>
    <dbReference type="NCBI Taxonomy" id="1478215"/>
    <lineage>
        <taxon>Bacteria</taxon>
        <taxon>Bacillati</taxon>
        <taxon>Actinomycetota</taxon>
        <taxon>Actinomycetes</taxon>
        <taxon>Streptosporangiales</taxon>
        <taxon>Nocardiopsidaceae</taxon>
        <taxon>Nocardiopsis</taxon>
    </lineage>
</organism>
<keyword evidence="1" id="KW-1133">Transmembrane helix</keyword>
<dbReference type="EMBL" id="JACHJO010000006">
    <property type="protein sequence ID" value="MBB6120343.1"/>
    <property type="molecule type" value="Genomic_DNA"/>
</dbReference>
<name>A0A841INV0_9ACTN</name>
<evidence type="ECO:0000313" key="2">
    <source>
        <dbReference type="EMBL" id="MBB6120343.1"/>
    </source>
</evidence>
<feature type="transmembrane region" description="Helical" evidence="1">
    <location>
        <begin position="140"/>
        <end position="162"/>
    </location>
</feature>